<reference evidence="2 3" key="1">
    <citation type="journal article" date="2022" name="G3 (Bethesda)">
        <title>Enemy or ally: a genomic approach to elucidate the lifestyle of Phyllosticta citrichinaensis.</title>
        <authorList>
            <person name="Buijs V.A."/>
            <person name="Groenewald J.Z."/>
            <person name="Haridas S."/>
            <person name="LaButti K.M."/>
            <person name="Lipzen A."/>
            <person name="Martin F.M."/>
            <person name="Barry K."/>
            <person name="Grigoriev I.V."/>
            <person name="Crous P.W."/>
            <person name="Seidl M.F."/>
        </authorList>
    </citation>
    <scope>NUCLEOTIDE SEQUENCE [LARGE SCALE GENOMIC DNA]</scope>
    <source>
        <strain evidence="2 3">CBS 129764</strain>
    </source>
</reference>
<accession>A0ABR1Y7E6</accession>
<gene>
    <name evidence="2" type="ORF">IWX90DRAFT_482514</name>
</gene>
<keyword evidence="3" id="KW-1185">Reference proteome</keyword>
<feature type="compositionally biased region" description="Polar residues" evidence="1">
    <location>
        <begin position="20"/>
        <end position="44"/>
    </location>
</feature>
<evidence type="ECO:0000313" key="2">
    <source>
        <dbReference type="EMBL" id="KAK8177522.1"/>
    </source>
</evidence>
<feature type="compositionally biased region" description="Basic and acidic residues" evidence="1">
    <location>
        <begin position="53"/>
        <end position="62"/>
    </location>
</feature>
<sequence length="143" mass="15127">MSSNTTNTTDKNDDPGAPNAANTLSSNPDILDRSQLSRTTQLPTHNVFRLPKKTADNARDGDDALNTTTDTTTTTNTTINVSQPSSSGGGSSGTHLPMHNVLRPPQHSGNVASGLEATLNNPNVPEERKEEAKERLDGTSTSM</sequence>
<protein>
    <submittedName>
        <fullName evidence="2">Uncharacterized protein</fullName>
    </submittedName>
</protein>
<feature type="compositionally biased region" description="Low complexity" evidence="1">
    <location>
        <begin position="66"/>
        <end position="78"/>
    </location>
</feature>
<dbReference type="Pfam" id="PF10346">
    <property type="entry name" value="Con-6"/>
    <property type="match status" value="1"/>
</dbReference>
<organism evidence="2 3">
    <name type="scientific">Phyllosticta citrichinensis</name>
    <dbReference type="NCBI Taxonomy" id="1130410"/>
    <lineage>
        <taxon>Eukaryota</taxon>
        <taxon>Fungi</taxon>
        <taxon>Dikarya</taxon>
        <taxon>Ascomycota</taxon>
        <taxon>Pezizomycotina</taxon>
        <taxon>Dothideomycetes</taxon>
        <taxon>Dothideomycetes incertae sedis</taxon>
        <taxon>Botryosphaeriales</taxon>
        <taxon>Phyllostictaceae</taxon>
        <taxon>Phyllosticta</taxon>
    </lineage>
</organism>
<evidence type="ECO:0000313" key="3">
    <source>
        <dbReference type="Proteomes" id="UP001456524"/>
    </source>
</evidence>
<dbReference type="Proteomes" id="UP001456524">
    <property type="component" value="Unassembled WGS sequence"/>
</dbReference>
<dbReference type="InterPro" id="IPR018824">
    <property type="entry name" value="Conidiation-specific_6"/>
</dbReference>
<evidence type="ECO:0000256" key="1">
    <source>
        <dbReference type="SAM" id="MobiDB-lite"/>
    </source>
</evidence>
<comment type="caution">
    <text evidence="2">The sequence shown here is derived from an EMBL/GenBank/DDBJ whole genome shotgun (WGS) entry which is preliminary data.</text>
</comment>
<name>A0ABR1Y7E6_9PEZI</name>
<feature type="compositionally biased region" description="Basic and acidic residues" evidence="1">
    <location>
        <begin position="125"/>
        <end position="137"/>
    </location>
</feature>
<feature type="region of interest" description="Disordered" evidence="1">
    <location>
        <begin position="1"/>
        <end position="143"/>
    </location>
</feature>
<proteinExistence type="predicted"/>
<dbReference type="EMBL" id="JBBWUH010000001">
    <property type="protein sequence ID" value="KAK8177522.1"/>
    <property type="molecule type" value="Genomic_DNA"/>
</dbReference>